<accession>A0ABP9D9N8</accession>
<reference evidence="3" key="1">
    <citation type="journal article" date="2019" name="Int. J. Syst. Evol. Microbiol.">
        <title>The Global Catalogue of Microorganisms (GCM) 10K type strain sequencing project: providing services to taxonomists for standard genome sequencing and annotation.</title>
        <authorList>
            <consortium name="The Broad Institute Genomics Platform"/>
            <consortium name="The Broad Institute Genome Sequencing Center for Infectious Disease"/>
            <person name="Wu L."/>
            <person name="Ma J."/>
        </authorList>
    </citation>
    <scope>NUCLEOTIDE SEQUENCE [LARGE SCALE GENOMIC DNA]</scope>
    <source>
        <strain evidence="3">JCM 18326</strain>
    </source>
</reference>
<feature type="transmembrane region" description="Helical" evidence="1">
    <location>
        <begin position="120"/>
        <end position="144"/>
    </location>
</feature>
<name>A0ABP9D9N8_9BACT</name>
<feature type="transmembrane region" description="Helical" evidence="1">
    <location>
        <begin position="151"/>
        <end position="173"/>
    </location>
</feature>
<feature type="transmembrane region" description="Helical" evidence="1">
    <location>
        <begin position="58"/>
        <end position="83"/>
    </location>
</feature>
<dbReference type="Pfam" id="PF24686">
    <property type="entry name" value="FLQE3_permease"/>
    <property type="match status" value="1"/>
</dbReference>
<keyword evidence="1" id="KW-1133">Transmembrane helix</keyword>
<dbReference type="EMBL" id="BAABJX010000029">
    <property type="protein sequence ID" value="GAA4834425.1"/>
    <property type="molecule type" value="Genomic_DNA"/>
</dbReference>
<protein>
    <recommendedName>
        <fullName evidence="4">ABC transporter permease</fullName>
    </recommendedName>
</protein>
<comment type="caution">
    <text evidence="2">The sequence shown here is derived from an EMBL/GenBank/DDBJ whole genome shotgun (WGS) entry which is preliminary data.</text>
</comment>
<keyword evidence="1" id="KW-0812">Transmembrane</keyword>
<evidence type="ECO:0000313" key="2">
    <source>
        <dbReference type="EMBL" id="GAA4834425.1"/>
    </source>
</evidence>
<evidence type="ECO:0008006" key="4">
    <source>
        <dbReference type="Google" id="ProtNLM"/>
    </source>
</evidence>
<dbReference type="Proteomes" id="UP001500298">
    <property type="component" value="Unassembled WGS sequence"/>
</dbReference>
<dbReference type="InterPro" id="IPR056926">
    <property type="entry name" value="FLQE3_permease"/>
</dbReference>
<evidence type="ECO:0000256" key="1">
    <source>
        <dbReference type="SAM" id="Phobius"/>
    </source>
</evidence>
<proteinExistence type="predicted"/>
<feature type="transmembrane region" description="Helical" evidence="1">
    <location>
        <begin position="20"/>
        <end position="38"/>
    </location>
</feature>
<evidence type="ECO:0000313" key="3">
    <source>
        <dbReference type="Proteomes" id="UP001500298"/>
    </source>
</evidence>
<keyword evidence="3" id="KW-1185">Reference proteome</keyword>
<feature type="transmembrane region" description="Helical" evidence="1">
    <location>
        <begin position="204"/>
        <end position="225"/>
    </location>
</feature>
<keyword evidence="1" id="KW-0472">Membrane</keyword>
<dbReference type="RefSeq" id="WP_345371362.1">
    <property type="nucleotide sequence ID" value="NZ_BAABJX010000029.1"/>
</dbReference>
<sequence length="232" mass="26016">MKNFLNQLKWQFVLLQRNNIVTISFAVTLIYGLALYFLRDVAYLDKVLISLVLNDPSVIGYFFIALAIYTEVKHQILPAIFVSPLRVHDFLLSKLISISLIGTICSLGLAISVRGLDFDILQYTIGSLGICLMSAALGLIMLTFTTDFLKFAMLSVPVFLTFINVPMLDYLGVFDMGLIKKFFPIQGSLDLLNHSITGVSISYAYAYVSIVVMVAILYWGAYHLFTKKVVQQ</sequence>
<feature type="transmembrane region" description="Helical" evidence="1">
    <location>
        <begin position="95"/>
        <end position="114"/>
    </location>
</feature>
<organism evidence="2 3">
    <name type="scientific">Algivirga pacifica</name>
    <dbReference type="NCBI Taxonomy" id="1162670"/>
    <lineage>
        <taxon>Bacteria</taxon>
        <taxon>Pseudomonadati</taxon>
        <taxon>Bacteroidota</taxon>
        <taxon>Cytophagia</taxon>
        <taxon>Cytophagales</taxon>
        <taxon>Flammeovirgaceae</taxon>
        <taxon>Algivirga</taxon>
    </lineage>
</organism>
<gene>
    <name evidence="2" type="ORF">GCM10023331_19600</name>
</gene>